<dbReference type="Gene3D" id="3.90.180.10">
    <property type="entry name" value="Medium-chain alcohol dehydrogenases, catalytic domain"/>
    <property type="match status" value="1"/>
</dbReference>
<evidence type="ECO:0000313" key="2">
    <source>
        <dbReference type="EMBL" id="GIH79891.1"/>
    </source>
</evidence>
<sequence>MRIHRYGDASVIRQDDVPRPAPGDGQVLVRVAATSFNPSEIGMRRGWLRSVFPLDLPYTLGGDVAGVVAEVGAGVSAFAAGDRVVGRLDGGAAAEYVTAAADLLVAAPATIPLAHAAALPIAGVTAWQAVFEHADVGPGQRVLVNGSGTVGRFAIQLLGRLGAHVIATAGPRGAETVRRLGADRIVDYTAAPLADALDEPVDVLFNFAAVTPSQAAELVPLIRPGGVLVSATVEVEQLAGPHLTAVRFVVRNDTGHLAALVKLVDAGAVRVDVAESRPLAELPSVHRDAETGRLPGKTLLIP</sequence>
<dbReference type="PANTHER" id="PTHR44013:SF1">
    <property type="entry name" value="ZINC-TYPE ALCOHOL DEHYDROGENASE-LIKE PROTEIN C16A3.02C"/>
    <property type="match status" value="1"/>
</dbReference>
<dbReference type="GO" id="GO:0016491">
    <property type="term" value="F:oxidoreductase activity"/>
    <property type="evidence" value="ECO:0007669"/>
    <property type="project" value="InterPro"/>
</dbReference>
<dbReference type="CDD" id="cd05289">
    <property type="entry name" value="MDR_like_2"/>
    <property type="match status" value="1"/>
</dbReference>
<protein>
    <submittedName>
        <fullName evidence="2">NADPH:quinone reductase</fullName>
    </submittedName>
</protein>
<dbReference type="InterPro" id="IPR020843">
    <property type="entry name" value="ER"/>
</dbReference>
<dbReference type="SUPFAM" id="SSF51735">
    <property type="entry name" value="NAD(P)-binding Rossmann-fold domains"/>
    <property type="match status" value="1"/>
</dbReference>
<dbReference type="InterPro" id="IPR052733">
    <property type="entry name" value="Chloroplast_QOR"/>
</dbReference>
<dbReference type="Pfam" id="PF08240">
    <property type="entry name" value="ADH_N"/>
    <property type="match status" value="1"/>
</dbReference>
<keyword evidence="3" id="KW-1185">Reference proteome</keyword>
<comment type="caution">
    <text evidence="2">The sequence shown here is derived from an EMBL/GenBank/DDBJ whole genome shotgun (WGS) entry which is preliminary data.</text>
</comment>
<evidence type="ECO:0000259" key="1">
    <source>
        <dbReference type="SMART" id="SM00829"/>
    </source>
</evidence>
<dbReference type="Gene3D" id="3.40.50.720">
    <property type="entry name" value="NAD(P)-binding Rossmann-like Domain"/>
    <property type="match status" value="1"/>
</dbReference>
<evidence type="ECO:0000313" key="3">
    <source>
        <dbReference type="Proteomes" id="UP000616724"/>
    </source>
</evidence>
<dbReference type="AlphaFoldDB" id="A0A8J3W9J8"/>
<name>A0A8J3W9J8_9ACTN</name>
<dbReference type="InterPro" id="IPR011032">
    <property type="entry name" value="GroES-like_sf"/>
</dbReference>
<dbReference type="Pfam" id="PF13602">
    <property type="entry name" value="ADH_zinc_N_2"/>
    <property type="match status" value="1"/>
</dbReference>
<dbReference type="SMART" id="SM00829">
    <property type="entry name" value="PKS_ER"/>
    <property type="match status" value="1"/>
</dbReference>
<proteinExistence type="predicted"/>
<dbReference type="SUPFAM" id="SSF50129">
    <property type="entry name" value="GroES-like"/>
    <property type="match status" value="1"/>
</dbReference>
<dbReference type="Proteomes" id="UP000616724">
    <property type="component" value="Unassembled WGS sequence"/>
</dbReference>
<dbReference type="EMBL" id="BOOH01000052">
    <property type="protein sequence ID" value="GIH79891.1"/>
    <property type="molecule type" value="Genomic_DNA"/>
</dbReference>
<accession>A0A8J3W9J8</accession>
<dbReference type="InterPro" id="IPR036291">
    <property type="entry name" value="NAD(P)-bd_dom_sf"/>
</dbReference>
<organism evidence="2 3">
    <name type="scientific">Planobispora longispora</name>
    <dbReference type="NCBI Taxonomy" id="28887"/>
    <lineage>
        <taxon>Bacteria</taxon>
        <taxon>Bacillati</taxon>
        <taxon>Actinomycetota</taxon>
        <taxon>Actinomycetes</taxon>
        <taxon>Streptosporangiales</taxon>
        <taxon>Streptosporangiaceae</taxon>
        <taxon>Planobispora</taxon>
    </lineage>
</organism>
<gene>
    <name evidence="2" type="ORF">Plo01_63200</name>
</gene>
<feature type="domain" description="Enoyl reductase (ER)" evidence="1">
    <location>
        <begin position="7"/>
        <end position="300"/>
    </location>
</feature>
<dbReference type="PANTHER" id="PTHR44013">
    <property type="entry name" value="ZINC-TYPE ALCOHOL DEHYDROGENASE-LIKE PROTEIN C16A3.02C"/>
    <property type="match status" value="1"/>
</dbReference>
<reference evidence="2 3" key="1">
    <citation type="submission" date="2021-01" db="EMBL/GenBank/DDBJ databases">
        <title>Whole genome shotgun sequence of Planobispora longispora NBRC 13918.</title>
        <authorList>
            <person name="Komaki H."/>
            <person name="Tamura T."/>
        </authorList>
    </citation>
    <scope>NUCLEOTIDE SEQUENCE [LARGE SCALE GENOMIC DNA]</scope>
    <source>
        <strain evidence="2 3">NBRC 13918</strain>
    </source>
</reference>
<dbReference type="InterPro" id="IPR013154">
    <property type="entry name" value="ADH-like_N"/>
</dbReference>